<organism evidence="2 3">
    <name type="scientific">Rhizobium paknamense</name>
    <dbReference type="NCBI Taxonomy" id="1206817"/>
    <lineage>
        <taxon>Bacteria</taxon>
        <taxon>Pseudomonadati</taxon>
        <taxon>Pseudomonadota</taxon>
        <taxon>Alphaproteobacteria</taxon>
        <taxon>Hyphomicrobiales</taxon>
        <taxon>Rhizobiaceae</taxon>
        <taxon>Rhizobium/Agrobacterium group</taxon>
        <taxon>Rhizobium</taxon>
    </lineage>
</organism>
<gene>
    <name evidence="2" type="ORF">QO005_001005</name>
</gene>
<dbReference type="Gene3D" id="3.90.1530.30">
    <property type="match status" value="1"/>
</dbReference>
<dbReference type="PANTHER" id="PTHR33375">
    <property type="entry name" value="CHROMOSOME-PARTITIONING PROTEIN PARB-RELATED"/>
    <property type="match status" value="1"/>
</dbReference>
<dbReference type="Proteomes" id="UP001235269">
    <property type="component" value="Unassembled WGS sequence"/>
</dbReference>
<name>A0ABU0I8W1_9HYPH</name>
<proteinExistence type="predicted"/>
<dbReference type="InterPro" id="IPR036086">
    <property type="entry name" value="ParB/Sulfiredoxin_sf"/>
</dbReference>
<keyword evidence="3" id="KW-1185">Reference proteome</keyword>
<dbReference type="SMART" id="SM00470">
    <property type="entry name" value="ParB"/>
    <property type="match status" value="1"/>
</dbReference>
<feature type="domain" description="ParB-like N-terminal" evidence="1">
    <location>
        <begin position="5"/>
        <end position="98"/>
    </location>
</feature>
<dbReference type="Gene3D" id="1.10.10.2830">
    <property type="match status" value="1"/>
</dbReference>
<accession>A0ABU0I8W1</accession>
<evidence type="ECO:0000313" key="2">
    <source>
        <dbReference type="EMBL" id="MDQ0454678.1"/>
    </source>
</evidence>
<evidence type="ECO:0000259" key="1">
    <source>
        <dbReference type="SMART" id="SM00470"/>
    </source>
</evidence>
<reference evidence="2 3" key="1">
    <citation type="submission" date="2023-07" db="EMBL/GenBank/DDBJ databases">
        <title>Genomic Encyclopedia of Type Strains, Phase IV (KMG-IV): sequencing the most valuable type-strain genomes for metagenomic binning, comparative biology and taxonomic classification.</title>
        <authorList>
            <person name="Goeker M."/>
        </authorList>
    </citation>
    <scope>NUCLEOTIDE SEQUENCE [LARGE SCALE GENOMIC DNA]</scope>
    <source>
        <strain evidence="2 3">DSM 100301</strain>
    </source>
</reference>
<dbReference type="SUPFAM" id="SSF110849">
    <property type="entry name" value="ParB/Sulfiredoxin"/>
    <property type="match status" value="1"/>
</dbReference>
<dbReference type="InterPro" id="IPR003115">
    <property type="entry name" value="ParB_N"/>
</dbReference>
<dbReference type="EMBL" id="JAUSWH010000002">
    <property type="protein sequence ID" value="MDQ0454678.1"/>
    <property type="molecule type" value="Genomic_DNA"/>
</dbReference>
<dbReference type="CDD" id="cd16409">
    <property type="entry name" value="ParB_N_like"/>
    <property type="match status" value="1"/>
</dbReference>
<dbReference type="RefSeq" id="WP_307156883.1">
    <property type="nucleotide sequence ID" value="NZ_JAUSWH010000002.1"/>
</dbReference>
<comment type="caution">
    <text evidence="2">The sequence shown here is derived from an EMBL/GenBank/DDBJ whole genome shotgun (WGS) entry which is preliminary data.</text>
</comment>
<protein>
    <submittedName>
        <fullName evidence="2">ParB family chromosome partitioning protein</fullName>
    </submittedName>
</protein>
<dbReference type="Pfam" id="PF02195">
    <property type="entry name" value="ParB_N"/>
    <property type="match status" value="1"/>
</dbReference>
<dbReference type="PANTHER" id="PTHR33375:SF1">
    <property type="entry name" value="CHROMOSOME-PARTITIONING PROTEIN PARB-RELATED"/>
    <property type="match status" value="1"/>
</dbReference>
<sequence length="281" mass="30861">MATLKSLPLSSIAIGERARPVDLEHAAAIAGSMVDRGLINPITVRNTPAANGGKTPYTLIAGGHRLEAARMNGWEEIDAIVLTADSAEAQLIEISENLYRNELSALDRGLFVTKYREIYEEKHGKVERGGDRKSKSNDWTLIFAPGKELSERVQERLGIGRSTYFNLTLIGQKLDPALRQAVRGTAAEYDQKKLLKLAKLSRDEQVKVAAALREDKNVDVVFEWLKGPKATPPAESVQAGILKKLLAAWDDASPETRDDFLQQIGMAGSDALMQQIREEAA</sequence>
<evidence type="ECO:0000313" key="3">
    <source>
        <dbReference type="Proteomes" id="UP001235269"/>
    </source>
</evidence>
<dbReference type="InterPro" id="IPR050336">
    <property type="entry name" value="Chromosome_partition/occlusion"/>
</dbReference>